<organism evidence="2 3">
    <name type="scientific">Streptomyces iconiensis</name>
    <dbReference type="NCBI Taxonomy" id="1384038"/>
    <lineage>
        <taxon>Bacteria</taxon>
        <taxon>Bacillati</taxon>
        <taxon>Actinomycetota</taxon>
        <taxon>Actinomycetes</taxon>
        <taxon>Kitasatosporales</taxon>
        <taxon>Streptomycetaceae</taxon>
        <taxon>Streptomyces</taxon>
    </lineage>
</organism>
<protein>
    <submittedName>
        <fullName evidence="2">Uncharacterized protein</fullName>
    </submittedName>
</protein>
<evidence type="ECO:0000313" key="3">
    <source>
        <dbReference type="Proteomes" id="UP001214441"/>
    </source>
</evidence>
<dbReference type="RefSeq" id="WP_274045925.1">
    <property type="nucleotide sequence ID" value="NZ_JANCPR020000019.1"/>
</dbReference>
<feature type="region of interest" description="Disordered" evidence="1">
    <location>
        <begin position="1"/>
        <end position="69"/>
    </location>
</feature>
<dbReference type="EMBL" id="JANCPR020000019">
    <property type="protein sequence ID" value="MDJ1134189.1"/>
    <property type="molecule type" value="Genomic_DNA"/>
</dbReference>
<dbReference type="Proteomes" id="UP001214441">
    <property type="component" value="Unassembled WGS sequence"/>
</dbReference>
<evidence type="ECO:0000313" key="2">
    <source>
        <dbReference type="EMBL" id="MDJ1134189.1"/>
    </source>
</evidence>
<evidence type="ECO:0000256" key="1">
    <source>
        <dbReference type="SAM" id="MobiDB-lite"/>
    </source>
</evidence>
<reference evidence="2 3" key="1">
    <citation type="submission" date="2023-05" db="EMBL/GenBank/DDBJ databases">
        <title>Streptantibioticus silvisoli sp. nov., acidotolerant actinomycetes 1 from pine litter.</title>
        <authorList>
            <person name="Swiecimska M."/>
            <person name="Golinska P."/>
            <person name="Sangal V."/>
            <person name="Wachnowicz B."/>
            <person name="Goodfellow M."/>
        </authorList>
    </citation>
    <scope>NUCLEOTIDE SEQUENCE [LARGE SCALE GENOMIC DNA]</scope>
    <source>
        <strain evidence="2 3">DSM 42109</strain>
    </source>
</reference>
<accession>A0ABT6ZYP8</accession>
<keyword evidence="3" id="KW-1185">Reference proteome</keyword>
<gene>
    <name evidence="2" type="ORF">NMN56_019920</name>
</gene>
<name>A0ABT6ZYP8_9ACTN</name>
<comment type="caution">
    <text evidence="2">The sequence shown here is derived from an EMBL/GenBank/DDBJ whole genome shotgun (WGS) entry which is preliminary data.</text>
</comment>
<sequence length="69" mass="7150">MTGSQKPAPLPGEEPMARGEAASGRAMDRERGVPDGLAAQELPMDLERAPHGNSGGSCALGSPCRVFWS</sequence>
<proteinExistence type="predicted"/>